<accession>A0A5S5DZ85</accession>
<evidence type="ECO:0000313" key="1">
    <source>
        <dbReference type="EMBL" id="TYP99869.1"/>
    </source>
</evidence>
<organism evidence="1 2">
    <name type="scientific">Tenacibaculum adriaticum</name>
    <dbReference type="NCBI Taxonomy" id="413713"/>
    <lineage>
        <taxon>Bacteria</taxon>
        <taxon>Pseudomonadati</taxon>
        <taxon>Bacteroidota</taxon>
        <taxon>Flavobacteriia</taxon>
        <taxon>Flavobacteriales</taxon>
        <taxon>Flavobacteriaceae</taxon>
        <taxon>Tenacibaculum</taxon>
    </lineage>
</organism>
<dbReference type="RefSeq" id="WP_148868570.1">
    <property type="nucleotide sequence ID" value="NZ_VNIA01000001.1"/>
</dbReference>
<name>A0A5S5DZ85_9FLAO</name>
<evidence type="ECO:0000313" key="2">
    <source>
        <dbReference type="Proteomes" id="UP000323136"/>
    </source>
</evidence>
<keyword evidence="2" id="KW-1185">Reference proteome</keyword>
<dbReference type="Proteomes" id="UP000323136">
    <property type="component" value="Unassembled WGS sequence"/>
</dbReference>
<protein>
    <recommendedName>
        <fullName evidence="3">MG2 domain-containing protein</fullName>
    </recommendedName>
</protein>
<reference evidence="1 2" key="1">
    <citation type="submission" date="2019-07" db="EMBL/GenBank/DDBJ databases">
        <title>Genomic Encyclopedia of Type Strains, Phase IV (KMG-IV): sequencing the most valuable type-strain genomes for metagenomic binning, comparative biology and taxonomic classification.</title>
        <authorList>
            <person name="Goeker M."/>
        </authorList>
    </citation>
    <scope>NUCLEOTIDE SEQUENCE [LARGE SCALE GENOMIC DNA]</scope>
    <source>
        <strain evidence="1 2">DSM 18961</strain>
    </source>
</reference>
<dbReference type="Gene3D" id="2.60.40.1930">
    <property type="match status" value="1"/>
</dbReference>
<gene>
    <name evidence="1" type="ORF">C7447_101474</name>
</gene>
<dbReference type="EMBL" id="VNIA01000001">
    <property type="protein sequence ID" value="TYP99869.1"/>
    <property type="molecule type" value="Genomic_DNA"/>
</dbReference>
<sequence>MKKSLIILFIIHCNLNAQSSFIDSVIKPLQKEPLFSEKVYIHTNKEIYNSDDIIWFKAYVVGNKNKPSQHTTLLYVNLLNEKGDLIISKNVLINKGIGVNQIQLPSTKKGAKYYIQAYTNYMKNFGGDNYFFKKITAKGNTKINKPFKNKYDIQLFPEGGYLLEGFKNTIGIKVTKNGYGVDYSAKIITLNKQEVTKFKNEHKGMSKTSFFYKKGQNYSASVILKDTVINIEVPLAKKEGVLLNLTKNKDSIKIELKGQFIKTNYDNNYIVLFHQKNQLIDYFQLPKFERREVKTLHIDKRIFLNGVNTVTLFKNNEPISERKFFIEKSNKESAIKLEKISEEIDSITYGLTIYDTNKELLNVNASVSVLLDKYYKFNPEVNIVNAFNLSPFVKGYIEEPSHYFNQKNAKRKEHLDLLLLTQGWSKYDLTKMISDLNPKYKYSFELGFNLKGSLSPVLTNELALISSKEKLIDKVSLIGNNDFNFKKLLIYKGDTVKVSFIKNNEALSPKKIKMDTVRNFFNPKVKHLSEYTHHSDLDENYFINSDIIKLDEVEVKGKKRSEKYLKKKKFVKKYKSIVWDIGKYYPLKISQNYKEEKINLMTFLFNEEGVIIKKSKGPLNYLSVGVNKLAFLFIDGKGIEPNELSNVFLRMNEVKDIAIQPKGRGNKKIQVFTTENYKKNIENLFKQFIIKNGYDRAKKYYSPTLNPENFNEIQELDWKPVLRANKSEEKITFKLKKYEYLNQKNIVFYIQGISNKGNLINQIIKNNN</sequence>
<dbReference type="AlphaFoldDB" id="A0A5S5DZ85"/>
<comment type="caution">
    <text evidence="1">The sequence shown here is derived from an EMBL/GenBank/DDBJ whole genome shotgun (WGS) entry which is preliminary data.</text>
</comment>
<evidence type="ECO:0008006" key="3">
    <source>
        <dbReference type="Google" id="ProtNLM"/>
    </source>
</evidence>
<proteinExistence type="predicted"/>
<dbReference type="OrthoDB" id="679547at2"/>